<evidence type="ECO:0000313" key="1">
    <source>
        <dbReference type="EMBL" id="NBG64705.1"/>
    </source>
</evidence>
<dbReference type="AlphaFoldDB" id="A0A6N9NJ79"/>
<sequence length="176" mass="20446">MSCQDSTLPKPKGYFRIDLPEKEYRTTSDSIPFPFQFELPQYAAVNLQRTAESPNFFNVDFARYGARIHFSYLPIDSNVNQLLEESRRLAYEHTVKAQEIDEELILNESERVFGTYYTIKGNAASSEQFFITDSSTHFVRGALYFNVAPNPDSLGPVHDFIEKDIEHLIETFKWRN</sequence>
<dbReference type="Proteomes" id="UP000470771">
    <property type="component" value="Unassembled WGS sequence"/>
</dbReference>
<evidence type="ECO:0000313" key="2">
    <source>
        <dbReference type="Proteomes" id="UP000470771"/>
    </source>
</evidence>
<dbReference type="RefSeq" id="WP_160631124.1">
    <property type="nucleotide sequence ID" value="NZ_WWNE01000003.1"/>
</dbReference>
<dbReference type="EMBL" id="WWNE01000003">
    <property type="protein sequence ID" value="NBG64705.1"/>
    <property type="molecule type" value="Genomic_DNA"/>
</dbReference>
<protein>
    <submittedName>
        <fullName evidence="1">Gliding motility lipoprotein GldD</fullName>
    </submittedName>
</protein>
<dbReference type="Pfam" id="PF25593">
    <property type="entry name" value="GldD_lipo"/>
    <property type="match status" value="1"/>
</dbReference>
<reference evidence="1 2" key="1">
    <citation type="submission" date="2019-12" db="EMBL/GenBank/DDBJ databases">
        <authorList>
            <person name="Zhao J."/>
        </authorList>
    </citation>
    <scope>NUCLEOTIDE SEQUENCE [LARGE SCALE GENOMIC DNA]</scope>
    <source>
        <strain evidence="1 2">S-15</strain>
    </source>
</reference>
<keyword evidence="1" id="KW-0449">Lipoprotein</keyword>
<keyword evidence="2" id="KW-1185">Reference proteome</keyword>
<gene>
    <name evidence="1" type="ORF">GQN54_01160</name>
</gene>
<comment type="caution">
    <text evidence="1">The sequence shown here is derived from an EMBL/GenBank/DDBJ whole genome shotgun (WGS) entry which is preliminary data.</text>
</comment>
<organism evidence="1 2">
    <name type="scientific">Acidiluteibacter ferrifornacis</name>
    <dbReference type="NCBI Taxonomy" id="2692424"/>
    <lineage>
        <taxon>Bacteria</taxon>
        <taxon>Pseudomonadati</taxon>
        <taxon>Bacteroidota</taxon>
        <taxon>Flavobacteriia</taxon>
        <taxon>Flavobacteriales</taxon>
        <taxon>Cryomorphaceae</taxon>
        <taxon>Acidiluteibacter</taxon>
    </lineage>
</organism>
<proteinExistence type="predicted"/>
<dbReference type="InterPro" id="IPR019850">
    <property type="entry name" value="GldD-like"/>
</dbReference>
<accession>A0A6N9NJ79</accession>
<name>A0A6N9NJ79_9FLAO</name>